<proteinExistence type="inferred from homology"/>
<dbReference type="RefSeq" id="WP_262435436.1">
    <property type="nucleotide sequence ID" value="NZ_JACRTF010000001.1"/>
</dbReference>
<dbReference type="Pfam" id="PF08842">
    <property type="entry name" value="Mfa2"/>
    <property type="match status" value="1"/>
</dbReference>
<dbReference type="EMBL" id="JACRTF010000001">
    <property type="protein sequence ID" value="MBC8594343.1"/>
    <property type="molecule type" value="Genomic_DNA"/>
</dbReference>
<keyword evidence="4" id="KW-0472">Membrane</keyword>
<dbReference type="GO" id="GO:0009279">
    <property type="term" value="C:cell outer membrane"/>
    <property type="evidence" value="ECO:0007669"/>
    <property type="project" value="UniProtKB-SubCell"/>
</dbReference>
<evidence type="ECO:0000256" key="6">
    <source>
        <dbReference type="ARBA" id="ARBA00023237"/>
    </source>
</evidence>
<name>A0A926IS42_9BACT</name>
<gene>
    <name evidence="8" type="ORF">H8744_14065</name>
</gene>
<evidence type="ECO:0000313" key="8">
    <source>
        <dbReference type="EMBL" id="MBC8594343.1"/>
    </source>
</evidence>
<comment type="subcellular location">
    <subcellularLocation>
        <location evidence="1">Cell outer membrane</location>
    </subcellularLocation>
</comment>
<comment type="similarity">
    <text evidence="2">Belongs to the bacteroidetes fimbrillin superfamily. FimB/Mfa2 family.</text>
</comment>
<dbReference type="InterPro" id="IPR014941">
    <property type="entry name" value="FimB/Mfa2/Mfa3"/>
</dbReference>
<keyword evidence="5" id="KW-0564">Palmitate</keyword>
<evidence type="ECO:0000313" key="9">
    <source>
        <dbReference type="Proteomes" id="UP000651085"/>
    </source>
</evidence>
<keyword evidence="7" id="KW-0449">Lipoprotein</keyword>
<evidence type="ECO:0000256" key="5">
    <source>
        <dbReference type="ARBA" id="ARBA00023139"/>
    </source>
</evidence>
<accession>A0A926IS42</accession>
<evidence type="ECO:0000256" key="3">
    <source>
        <dbReference type="ARBA" id="ARBA00022729"/>
    </source>
</evidence>
<keyword evidence="9" id="KW-1185">Reference proteome</keyword>
<keyword evidence="6" id="KW-0998">Cell outer membrane</keyword>
<dbReference type="Gene3D" id="2.60.40.2090">
    <property type="match status" value="1"/>
</dbReference>
<evidence type="ECO:0000256" key="1">
    <source>
        <dbReference type="ARBA" id="ARBA00004442"/>
    </source>
</evidence>
<dbReference type="AlphaFoldDB" id="A0A926IS42"/>
<evidence type="ECO:0000256" key="2">
    <source>
        <dbReference type="ARBA" id="ARBA00007248"/>
    </source>
</evidence>
<organism evidence="8 9">
    <name type="scientific">Jilunia laotingensis</name>
    <dbReference type="NCBI Taxonomy" id="2763675"/>
    <lineage>
        <taxon>Bacteria</taxon>
        <taxon>Pseudomonadati</taxon>
        <taxon>Bacteroidota</taxon>
        <taxon>Bacteroidia</taxon>
        <taxon>Bacteroidales</taxon>
        <taxon>Bacteroidaceae</taxon>
        <taxon>Jilunia</taxon>
    </lineage>
</organism>
<comment type="caution">
    <text evidence="8">The sequence shown here is derived from an EMBL/GenBank/DDBJ whole genome shotgun (WGS) entry which is preliminary data.</text>
</comment>
<dbReference type="Gene3D" id="2.60.40.2100">
    <property type="match status" value="1"/>
</dbReference>
<protein>
    <submittedName>
        <fullName evidence="8">FimB/Mfa2 family fimbrial subunit</fullName>
    </submittedName>
</protein>
<dbReference type="Proteomes" id="UP000651085">
    <property type="component" value="Unassembled WGS sequence"/>
</dbReference>
<keyword evidence="3" id="KW-0732">Signal</keyword>
<reference evidence="8" key="1">
    <citation type="submission" date="2020-08" db="EMBL/GenBank/DDBJ databases">
        <title>Genome public.</title>
        <authorList>
            <person name="Liu C."/>
            <person name="Sun Q."/>
        </authorList>
    </citation>
    <scope>NUCLEOTIDE SEQUENCE</scope>
    <source>
        <strain evidence="8">N12</strain>
    </source>
</reference>
<evidence type="ECO:0000256" key="4">
    <source>
        <dbReference type="ARBA" id="ARBA00023136"/>
    </source>
</evidence>
<evidence type="ECO:0000256" key="7">
    <source>
        <dbReference type="ARBA" id="ARBA00023288"/>
    </source>
</evidence>
<sequence length="326" mass="37749">MNRFIGYIQVACFCLLLCASCVRDGIDEDCNSYVRFVYDYNLEYIDLFHKQATKMNLYVFDENGVYVTELKEESGAFAPDYLMPLPESFRGKKFIVVAWSGLYDQSYDKELLTPGVSTLQDMEVRVNNLKTRNGEGTVDRELHPLWHGKHTEIKPLYNNDITTVSLMKNTNTFRIVMQMLDDASIDVNDYDFRIISPNGRYNHGNELQNDEETEKVEYTVYHTENDDETGAIAELNTLRLMTVKDNRLVITHKSTGKSILDIPLNKYLNALRLEQYSGLSLQEYLDRSDKYGIVLFFKGMDSEGNYISVDMQINGWLIREQNVEDI</sequence>